<protein>
    <recommendedName>
        <fullName evidence="3">Alpha/beta hydrolase</fullName>
    </recommendedName>
</protein>
<dbReference type="InterPro" id="IPR029058">
    <property type="entry name" value="AB_hydrolase_fold"/>
</dbReference>
<evidence type="ECO:0000313" key="2">
    <source>
        <dbReference type="Proteomes" id="UP001553148"/>
    </source>
</evidence>
<proteinExistence type="predicted"/>
<gene>
    <name evidence="1" type="ORF">AB0470_10150</name>
</gene>
<accession>A0ABV3KKS3</accession>
<dbReference type="Gene3D" id="3.40.50.1820">
    <property type="entry name" value="alpha/beta hydrolase"/>
    <property type="match status" value="1"/>
</dbReference>
<dbReference type="EMBL" id="JBFAUJ010000003">
    <property type="protein sequence ID" value="MEV8459893.1"/>
    <property type="molecule type" value="Genomic_DNA"/>
</dbReference>
<name>A0ABV3KKS3_STRGS</name>
<organism evidence="1 2">
    <name type="scientific">Streptomyces griseosporeus</name>
    <dbReference type="NCBI Taxonomy" id="1910"/>
    <lineage>
        <taxon>Bacteria</taxon>
        <taxon>Bacillati</taxon>
        <taxon>Actinomycetota</taxon>
        <taxon>Actinomycetes</taxon>
        <taxon>Kitasatosporales</taxon>
        <taxon>Streptomycetaceae</taxon>
        <taxon>Streptomyces</taxon>
    </lineage>
</organism>
<evidence type="ECO:0008006" key="3">
    <source>
        <dbReference type="Google" id="ProtNLM"/>
    </source>
</evidence>
<reference evidence="1 2" key="1">
    <citation type="submission" date="2024-06" db="EMBL/GenBank/DDBJ databases">
        <title>The Natural Products Discovery Center: Release of the First 8490 Sequenced Strains for Exploring Actinobacteria Biosynthetic Diversity.</title>
        <authorList>
            <person name="Kalkreuter E."/>
            <person name="Kautsar S.A."/>
            <person name="Yang D."/>
            <person name="Bader C.D."/>
            <person name="Teijaro C.N."/>
            <person name="Fluegel L."/>
            <person name="Davis C.M."/>
            <person name="Simpson J.R."/>
            <person name="Lauterbach L."/>
            <person name="Steele A.D."/>
            <person name="Gui C."/>
            <person name="Meng S."/>
            <person name="Li G."/>
            <person name="Viehrig K."/>
            <person name="Ye F."/>
            <person name="Su P."/>
            <person name="Kiefer A.F."/>
            <person name="Nichols A."/>
            <person name="Cepeda A.J."/>
            <person name="Yan W."/>
            <person name="Fan B."/>
            <person name="Jiang Y."/>
            <person name="Adhikari A."/>
            <person name="Zheng C.-J."/>
            <person name="Schuster L."/>
            <person name="Cowan T.M."/>
            <person name="Smanski M.J."/>
            <person name="Chevrette M.G."/>
            <person name="De Carvalho L.P.S."/>
            <person name="Shen B."/>
        </authorList>
    </citation>
    <scope>NUCLEOTIDE SEQUENCE [LARGE SCALE GENOMIC DNA]</scope>
    <source>
        <strain evidence="1 2">NPDC052360</strain>
    </source>
</reference>
<comment type="caution">
    <text evidence="1">The sequence shown here is derived from an EMBL/GenBank/DDBJ whole genome shotgun (WGS) entry which is preliminary data.</text>
</comment>
<sequence length="313" mass="34066">MHGIGGIRDAERERRAWLEALAAGARAAGHADVVSGLTQGWLADVRFADYSDLFTDPTAQGDRPTDPDGRQDAAFLEEFVEALVDELARQAEERGDRRAWAVTEDARAQLPRGDGQTQGVAAPVRVLGRVLTTLLQLPGLRGSAQWASGLPLLGQLSQVGRYLARREADGSGRTLDERIRERVLRGTDPARPLIVVSHSLGTVVAFEALSGHHGPVPLLMTLGSPLATGAAVLQRLVPRPPRTPDRVERWLNFWDRDDIVVGRPRIRNWMLPNASGVLPVTARVDSDGVWVHTATKYLRQPAVAGPLVEALKK</sequence>
<dbReference type="RefSeq" id="WP_343234066.1">
    <property type="nucleotide sequence ID" value="NZ_JBFAUJ010000003.1"/>
</dbReference>
<evidence type="ECO:0000313" key="1">
    <source>
        <dbReference type="EMBL" id="MEV8459893.1"/>
    </source>
</evidence>
<dbReference type="Proteomes" id="UP001553148">
    <property type="component" value="Unassembled WGS sequence"/>
</dbReference>
<dbReference type="SUPFAM" id="SSF53474">
    <property type="entry name" value="alpha/beta-Hydrolases"/>
    <property type="match status" value="1"/>
</dbReference>
<keyword evidence="2" id="KW-1185">Reference proteome</keyword>